<dbReference type="RefSeq" id="WP_322876964.1">
    <property type="nucleotide sequence ID" value="NZ_JAVMIP010000002.1"/>
</dbReference>
<dbReference type="Proteomes" id="UP001268256">
    <property type="component" value="Unassembled WGS sequence"/>
</dbReference>
<reference evidence="3" key="1">
    <citation type="submission" date="2023-07" db="EMBL/GenBank/DDBJ databases">
        <authorList>
            <person name="Luz R."/>
            <person name="Cordeiro R."/>
            <person name="Fonseca A."/>
            <person name="Goncalves V."/>
        </authorList>
    </citation>
    <scope>NUCLEOTIDE SEQUENCE [LARGE SCALE GENOMIC DNA]</scope>
    <source>
        <strain evidence="3">BACA0444</strain>
    </source>
</reference>
<evidence type="ECO:0000313" key="3">
    <source>
        <dbReference type="Proteomes" id="UP001268256"/>
    </source>
</evidence>
<dbReference type="AlphaFoldDB" id="A0AAE4FPE3"/>
<feature type="compositionally biased region" description="Basic and acidic residues" evidence="1">
    <location>
        <begin position="247"/>
        <end position="257"/>
    </location>
</feature>
<protein>
    <submittedName>
        <fullName evidence="2">Uncharacterized protein</fullName>
    </submittedName>
</protein>
<organism evidence="2 3">
    <name type="scientific">Pseudocalidococcus azoricus BACA0444</name>
    <dbReference type="NCBI Taxonomy" id="2918990"/>
    <lineage>
        <taxon>Bacteria</taxon>
        <taxon>Bacillati</taxon>
        <taxon>Cyanobacteriota</taxon>
        <taxon>Cyanophyceae</taxon>
        <taxon>Acaryochloridales</taxon>
        <taxon>Thermosynechococcaceae</taxon>
        <taxon>Pseudocalidococcus</taxon>
        <taxon>Pseudocalidococcus azoricus</taxon>
    </lineage>
</organism>
<keyword evidence="3" id="KW-1185">Reference proteome</keyword>
<feature type="region of interest" description="Disordered" evidence="1">
    <location>
        <begin position="221"/>
        <end position="272"/>
    </location>
</feature>
<gene>
    <name evidence="2" type="ORF">RIF25_02425</name>
</gene>
<feature type="region of interest" description="Disordered" evidence="1">
    <location>
        <begin position="1"/>
        <end position="20"/>
    </location>
</feature>
<evidence type="ECO:0000313" key="2">
    <source>
        <dbReference type="EMBL" id="MDS3859655.1"/>
    </source>
</evidence>
<evidence type="ECO:0000256" key="1">
    <source>
        <dbReference type="SAM" id="MobiDB-lite"/>
    </source>
</evidence>
<feature type="compositionally biased region" description="Pro residues" evidence="1">
    <location>
        <begin position="226"/>
        <end position="238"/>
    </location>
</feature>
<proteinExistence type="predicted"/>
<dbReference type="EMBL" id="JAVMIP010000002">
    <property type="protein sequence ID" value="MDS3859655.1"/>
    <property type="molecule type" value="Genomic_DNA"/>
</dbReference>
<name>A0AAE4FPE3_9CYAN</name>
<comment type="caution">
    <text evidence="2">The sequence shown here is derived from an EMBL/GenBank/DDBJ whole genome shotgun (WGS) entry which is preliminary data.</text>
</comment>
<accession>A0AAE4FPE3</accession>
<sequence length="379" mass="41860">MINTESHSSSKRSSEPGQLDDREVIQEFAAGIVSGQPKMVCNRNLRVDIVFREAQLLAQREGIIARVNLESPQACLDVREKSPYMGLIQEAFIPYDIFLMGKSTVPGFARFEYRTVPEGYVAQYTEAGILWKDRWRQGKRRPVNTLGAMSGVDAMILHRGTWYPIQSVSAANGFVVIRTLGHEATLSAADFVLWLKKEDGRTGAGGANSHEIGERMSTVANSPTQVLPPAPKESPHPAPISQVSPESKAENVQHDDESTVLQSAPRQDVPDLPEDSQVFVRDRSEFQDIKTFEGAPMNDPNGDARALQTPTYQAPQPDYGYDPENSGVFNMDANAQMALTYLQSSLAYLLQVENKSPQVHQAIRATSMAIQNLLTILNS</sequence>